<name>A0AAV7W8X5_PLEWA</name>
<dbReference type="AlphaFoldDB" id="A0AAV7W8X5"/>
<organism evidence="1 2">
    <name type="scientific">Pleurodeles waltl</name>
    <name type="common">Iberian ribbed newt</name>
    <dbReference type="NCBI Taxonomy" id="8319"/>
    <lineage>
        <taxon>Eukaryota</taxon>
        <taxon>Metazoa</taxon>
        <taxon>Chordata</taxon>
        <taxon>Craniata</taxon>
        <taxon>Vertebrata</taxon>
        <taxon>Euteleostomi</taxon>
        <taxon>Amphibia</taxon>
        <taxon>Batrachia</taxon>
        <taxon>Caudata</taxon>
        <taxon>Salamandroidea</taxon>
        <taxon>Salamandridae</taxon>
        <taxon>Pleurodelinae</taxon>
        <taxon>Pleurodeles</taxon>
    </lineage>
</organism>
<protein>
    <submittedName>
        <fullName evidence="1">Uncharacterized protein</fullName>
    </submittedName>
</protein>
<reference evidence="1" key="1">
    <citation type="journal article" date="2022" name="bioRxiv">
        <title>Sequencing and chromosome-scale assembly of the giantPleurodeles waltlgenome.</title>
        <authorList>
            <person name="Brown T."/>
            <person name="Elewa A."/>
            <person name="Iarovenko S."/>
            <person name="Subramanian E."/>
            <person name="Araus A.J."/>
            <person name="Petzold A."/>
            <person name="Susuki M."/>
            <person name="Suzuki K.-i.T."/>
            <person name="Hayashi T."/>
            <person name="Toyoda A."/>
            <person name="Oliveira C."/>
            <person name="Osipova E."/>
            <person name="Leigh N.D."/>
            <person name="Simon A."/>
            <person name="Yun M.H."/>
        </authorList>
    </citation>
    <scope>NUCLEOTIDE SEQUENCE</scope>
    <source>
        <strain evidence="1">20211129_DDA</strain>
        <tissue evidence="1">Liver</tissue>
    </source>
</reference>
<gene>
    <name evidence="1" type="ORF">NDU88_004923</name>
</gene>
<accession>A0AAV7W8X5</accession>
<evidence type="ECO:0000313" key="2">
    <source>
        <dbReference type="Proteomes" id="UP001066276"/>
    </source>
</evidence>
<keyword evidence="2" id="KW-1185">Reference proteome</keyword>
<dbReference type="EMBL" id="JANPWB010000002">
    <property type="protein sequence ID" value="KAJ1209549.1"/>
    <property type="molecule type" value="Genomic_DNA"/>
</dbReference>
<sequence>MAKGRPGRTSICLPDISIGLRGGLAGITEGVIHEALHQAGHAHPAGANDDGLQLEVGYLGWLLSCPVGLTTAWNPQCCPRLPSAAAQPRSPWTHEASRSRQCLSRALVRTSGLGEGFTADVWMWTVQPGTVRQEKQTLQQQEVAAAAKPVRIPLQAGRPQPTCKRLFLGFLGMY</sequence>
<dbReference type="Proteomes" id="UP001066276">
    <property type="component" value="Chromosome 1_2"/>
</dbReference>
<proteinExistence type="predicted"/>
<evidence type="ECO:0000313" key="1">
    <source>
        <dbReference type="EMBL" id="KAJ1209549.1"/>
    </source>
</evidence>
<comment type="caution">
    <text evidence="1">The sequence shown here is derived from an EMBL/GenBank/DDBJ whole genome shotgun (WGS) entry which is preliminary data.</text>
</comment>